<evidence type="ECO:0000256" key="5">
    <source>
        <dbReference type="ARBA" id="ARBA00022801"/>
    </source>
</evidence>
<dbReference type="SUPFAM" id="SSF51011">
    <property type="entry name" value="Glycosyl hydrolase domain"/>
    <property type="match status" value="1"/>
</dbReference>
<evidence type="ECO:0000256" key="3">
    <source>
        <dbReference type="ARBA" id="ARBA00012670"/>
    </source>
</evidence>
<dbReference type="Pfam" id="PF22848">
    <property type="entry name" value="ASD1_dom"/>
    <property type="match status" value="1"/>
</dbReference>
<dbReference type="RefSeq" id="WP_191038498.1">
    <property type="nucleotide sequence ID" value="NZ_JACXAA010000002.1"/>
</dbReference>
<dbReference type="InterPro" id="IPR010720">
    <property type="entry name" value="Alpha-L-AF_C"/>
</dbReference>
<organism evidence="10 11">
    <name type="scientific">Spirosoma validum</name>
    <dbReference type="NCBI Taxonomy" id="2771355"/>
    <lineage>
        <taxon>Bacteria</taxon>
        <taxon>Pseudomonadati</taxon>
        <taxon>Bacteroidota</taxon>
        <taxon>Cytophagia</taxon>
        <taxon>Cytophagales</taxon>
        <taxon>Cytophagaceae</taxon>
        <taxon>Spirosoma</taxon>
    </lineage>
</organism>
<feature type="compositionally biased region" description="Polar residues" evidence="7">
    <location>
        <begin position="95"/>
        <end position="115"/>
    </location>
</feature>
<dbReference type="SUPFAM" id="SSF51445">
    <property type="entry name" value="(Trans)glycosidases"/>
    <property type="match status" value="1"/>
</dbReference>
<dbReference type="PANTHER" id="PTHR31776">
    <property type="entry name" value="ALPHA-L-ARABINOFURANOSIDASE 1"/>
    <property type="match status" value="1"/>
</dbReference>
<accession>A0A927AZT4</accession>
<comment type="catalytic activity">
    <reaction evidence="1">
        <text>Hydrolysis of terminal non-reducing alpha-L-arabinofuranoside residues in alpha-L-arabinosides.</text>
        <dbReference type="EC" id="3.2.1.55"/>
    </reaction>
</comment>
<protein>
    <recommendedName>
        <fullName evidence="3">non-reducing end alpha-L-arabinofuranosidase</fullName>
        <ecNumber evidence="3">3.2.1.55</ecNumber>
    </recommendedName>
</protein>
<evidence type="ECO:0000313" key="10">
    <source>
        <dbReference type="EMBL" id="MBD2752884.1"/>
    </source>
</evidence>
<keyword evidence="11" id="KW-1185">Reference proteome</keyword>
<dbReference type="InterPro" id="IPR051563">
    <property type="entry name" value="Glycosyl_Hydrolase_51"/>
</dbReference>
<dbReference type="SMART" id="SM00813">
    <property type="entry name" value="Alpha-L-AF_C"/>
    <property type="match status" value="1"/>
</dbReference>
<evidence type="ECO:0000256" key="1">
    <source>
        <dbReference type="ARBA" id="ARBA00001462"/>
    </source>
</evidence>
<evidence type="ECO:0000256" key="8">
    <source>
        <dbReference type="SAM" id="SignalP"/>
    </source>
</evidence>
<feature type="signal peptide" evidence="8">
    <location>
        <begin position="1"/>
        <end position="24"/>
    </location>
</feature>
<comment type="similarity">
    <text evidence="2">Belongs to the glycosyl hydrolase 51 family.</text>
</comment>
<evidence type="ECO:0000256" key="4">
    <source>
        <dbReference type="ARBA" id="ARBA00022729"/>
    </source>
</evidence>
<evidence type="ECO:0000256" key="6">
    <source>
        <dbReference type="ARBA" id="ARBA00023180"/>
    </source>
</evidence>
<dbReference type="Gene3D" id="2.60.40.1180">
    <property type="entry name" value="Golgi alpha-mannosidase II"/>
    <property type="match status" value="1"/>
</dbReference>
<dbReference type="Gene3D" id="3.20.20.80">
    <property type="entry name" value="Glycosidases"/>
    <property type="match status" value="1"/>
</dbReference>
<name>A0A927AZT4_9BACT</name>
<dbReference type="Pfam" id="PF06964">
    <property type="entry name" value="Alpha-L-AF_C"/>
    <property type="match status" value="1"/>
</dbReference>
<proteinExistence type="inferred from homology"/>
<dbReference type="GO" id="GO:0046556">
    <property type="term" value="F:alpha-L-arabinofuranosidase activity"/>
    <property type="evidence" value="ECO:0007669"/>
    <property type="project" value="UniProtKB-EC"/>
</dbReference>
<evidence type="ECO:0000256" key="2">
    <source>
        <dbReference type="ARBA" id="ARBA00007186"/>
    </source>
</evidence>
<dbReference type="EC" id="3.2.1.55" evidence="3"/>
<dbReference type="InterPro" id="IPR013780">
    <property type="entry name" value="Glyco_hydro_b"/>
</dbReference>
<dbReference type="Proteomes" id="UP000653797">
    <property type="component" value="Unassembled WGS sequence"/>
</dbReference>
<evidence type="ECO:0000259" key="9">
    <source>
        <dbReference type="SMART" id="SM00813"/>
    </source>
</evidence>
<keyword evidence="4 8" id="KW-0732">Signal</keyword>
<sequence>MLQIKRCSLLASLLFASTSLLTHAQPAPVVRVNVAQPVADIQPTMWGVFFEDINFGADGGIYAEMVKNRSFEFFKPLMGWKVDGKKRTEGDVLIQNRQTPSANAGTQPEKSTNNPRYVRITTSNASQGDLSMTNEGFKGMGIKPGLRYDFSVLYRVQSGNLKLHVDLLNAKDDVVGSGVLIPEQSDKGWHKQQVSFKSTAGEQKGKLRIWFEGTGVLDVDMISLFPEDTWKGRPGGMRADMIQMLADMKPGFVRFPGGCIVEGHDLDQRYQWKKTLGPVEDRQLIINRWNFEFAHRPAPDYFQSFGLGFLEYFQLCEDIGAEPLPILNCGMACQFNTAELVPMDQLDPYVQDAIDLIEFANADVSTKWGKVRADLGHPKPFNLKFLGVGNENWGPQYVERLAVFQKALKDKYPTLRLVCSSGTDPNGERFDFLNGKLREMKADLIDEHYYRRPEWFLQNARRYDTYPRNGSKVFAGEWAAQSDKTVSVDNKNNWQCALSEAAFMTGLERNAAVVNMASYAPLFAHADGWQWTPDLIWVDNLRVYGTPNYYVQKLYSLNKGTNVLSLTQGPVWKDNEPLAGQDSLYASAAWDKATNEVILKIANVSDKAQARTFQFDGVKKVAANGTLTLLKNEALDAVNSFENATKVSPVEQRIPVDVKKKALSMTVAPRSFSVIRINVQK</sequence>
<dbReference type="AlphaFoldDB" id="A0A927AZT4"/>
<gene>
    <name evidence="10" type="ORF">IC230_08285</name>
</gene>
<comment type="caution">
    <text evidence="10">The sequence shown here is derived from an EMBL/GenBank/DDBJ whole genome shotgun (WGS) entry which is preliminary data.</text>
</comment>
<dbReference type="InterPro" id="IPR055235">
    <property type="entry name" value="ASD1_cat"/>
</dbReference>
<dbReference type="EMBL" id="JACXAA010000002">
    <property type="protein sequence ID" value="MBD2752884.1"/>
    <property type="molecule type" value="Genomic_DNA"/>
</dbReference>
<dbReference type="PANTHER" id="PTHR31776:SF0">
    <property type="entry name" value="ALPHA-L-ARABINOFURANOSIDASE 1"/>
    <property type="match status" value="1"/>
</dbReference>
<keyword evidence="6" id="KW-0325">Glycoprotein</keyword>
<feature type="domain" description="Alpha-L-arabinofuranosidase C-terminal" evidence="9">
    <location>
        <begin position="476"/>
        <end position="671"/>
    </location>
</feature>
<feature type="chain" id="PRO_5037058851" description="non-reducing end alpha-L-arabinofuranosidase" evidence="8">
    <location>
        <begin position="25"/>
        <end position="681"/>
    </location>
</feature>
<dbReference type="InterPro" id="IPR017853">
    <property type="entry name" value="GH"/>
</dbReference>
<evidence type="ECO:0000256" key="7">
    <source>
        <dbReference type="SAM" id="MobiDB-lite"/>
    </source>
</evidence>
<keyword evidence="5" id="KW-0378">Hydrolase</keyword>
<dbReference type="GO" id="GO:0046373">
    <property type="term" value="P:L-arabinose metabolic process"/>
    <property type="evidence" value="ECO:0007669"/>
    <property type="project" value="InterPro"/>
</dbReference>
<evidence type="ECO:0000313" key="11">
    <source>
        <dbReference type="Proteomes" id="UP000653797"/>
    </source>
</evidence>
<reference evidence="10" key="1">
    <citation type="submission" date="2020-09" db="EMBL/GenBank/DDBJ databases">
        <authorList>
            <person name="Kim M.K."/>
        </authorList>
    </citation>
    <scope>NUCLEOTIDE SEQUENCE</scope>
    <source>
        <strain evidence="10">BT704</strain>
    </source>
</reference>
<feature type="region of interest" description="Disordered" evidence="7">
    <location>
        <begin position="91"/>
        <end position="115"/>
    </location>
</feature>